<protein>
    <submittedName>
        <fullName evidence="3">Uncharacterized protein</fullName>
    </submittedName>
</protein>
<proteinExistence type="predicted"/>
<keyword evidence="2" id="KW-0812">Transmembrane</keyword>
<feature type="coiled-coil region" evidence="1">
    <location>
        <begin position="206"/>
        <end position="247"/>
    </location>
</feature>
<sequence>MMNFVKSNRDMLAVMFLVLICWFGFIDQYAEEYINASIATSLVSFGIAKGFNATVSVLSTITLQAPFVGSIQIGELLDPLNDLVEDFSTIMKYSISSLLIQKLIVEILQTIHFKIFLTLSGLAFIATKYMFKERRVFTYKVFVFALACKFSIALVAIATSFVDSAFLNESIEKENNVLNTFPVSASKLNQSFDLTSEIKQQIKLDMDLKEEQIQLLSVEIDTLKEDKRITESDLVEIESRLDEQSAESSMINNLINPSDELKRLQQKRNVLRHELYMIESDMRDIQNDMKGHQNDYESLKEQYKNDNVSTLQNLKNGFNNLAFAAKNKIVGFVDSLNLAMDNFLNLMALFIFKTMIIPVVFLLGMYKVFKMIWGITPATTIRKIRAS</sequence>
<dbReference type="Proteomes" id="UP000604161">
    <property type="component" value="Unassembled WGS sequence"/>
</dbReference>
<keyword evidence="2" id="KW-1133">Transmembrane helix</keyword>
<keyword evidence="2" id="KW-0472">Membrane</keyword>
<organism evidence="3 4">
    <name type="scientific">Marinomonas colpomeniae</name>
    <dbReference type="NCBI Taxonomy" id="2774408"/>
    <lineage>
        <taxon>Bacteria</taxon>
        <taxon>Pseudomonadati</taxon>
        <taxon>Pseudomonadota</taxon>
        <taxon>Gammaproteobacteria</taxon>
        <taxon>Oceanospirillales</taxon>
        <taxon>Oceanospirillaceae</taxon>
        <taxon>Marinomonas</taxon>
    </lineage>
</organism>
<comment type="caution">
    <text evidence="3">The sequence shown here is derived from an EMBL/GenBank/DDBJ whole genome shotgun (WGS) entry which is preliminary data.</text>
</comment>
<dbReference type="EMBL" id="JACYFC010000004">
    <property type="protein sequence ID" value="MBD5771804.1"/>
    <property type="molecule type" value="Genomic_DNA"/>
</dbReference>
<feature type="transmembrane region" description="Helical" evidence="2">
    <location>
        <begin position="343"/>
        <end position="363"/>
    </location>
</feature>
<accession>A0ABR8P1Z2</accession>
<feature type="transmembrane region" description="Helical" evidence="2">
    <location>
        <begin position="12"/>
        <end position="30"/>
    </location>
</feature>
<gene>
    <name evidence="3" type="ORF">IF202_12185</name>
</gene>
<reference evidence="3 4" key="1">
    <citation type="submission" date="2020-09" db="EMBL/GenBank/DDBJ databases">
        <title>Marinomonas sp. nov., isolated from the cysticercosis algae of Qingdao, China.</title>
        <authorList>
            <person name="Sun X."/>
        </authorList>
    </citation>
    <scope>NUCLEOTIDE SEQUENCE [LARGE SCALE GENOMIC DNA]</scope>
    <source>
        <strain evidence="3 4">SM2066</strain>
    </source>
</reference>
<evidence type="ECO:0000256" key="2">
    <source>
        <dbReference type="SAM" id="Phobius"/>
    </source>
</evidence>
<evidence type="ECO:0000313" key="4">
    <source>
        <dbReference type="Proteomes" id="UP000604161"/>
    </source>
</evidence>
<name>A0ABR8P1Z2_9GAMM</name>
<keyword evidence="4" id="KW-1185">Reference proteome</keyword>
<dbReference type="RefSeq" id="WP_191595197.1">
    <property type="nucleotide sequence ID" value="NZ_JACYFC010000004.1"/>
</dbReference>
<feature type="transmembrane region" description="Helical" evidence="2">
    <location>
        <begin position="141"/>
        <end position="162"/>
    </location>
</feature>
<evidence type="ECO:0000256" key="1">
    <source>
        <dbReference type="SAM" id="Coils"/>
    </source>
</evidence>
<evidence type="ECO:0000313" key="3">
    <source>
        <dbReference type="EMBL" id="MBD5771804.1"/>
    </source>
</evidence>
<keyword evidence="1" id="KW-0175">Coiled coil</keyword>